<dbReference type="NCBIfam" id="TIGR01451">
    <property type="entry name" value="B_ant_repeat"/>
    <property type="match status" value="1"/>
</dbReference>
<proteinExistence type="predicted"/>
<feature type="signal peptide" evidence="4">
    <location>
        <begin position="1"/>
        <end position="41"/>
    </location>
</feature>
<feature type="domain" description="DUF11" evidence="5">
    <location>
        <begin position="631"/>
        <end position="751"/>
    </location>
</feature>
<dbReference type="PROSITE" id="PS51470">
    <property type="entry name" value="FG_GAP"/>
    <property type="match status" value="1"/>
</dbReference>
<evidence type="ECO:0000313" key="7">
    <source>
        <dbReference type="Proteomes" id="UP000267003"/>
    </source>
</evidence>
<dbReference type="AlphaFoldDB" id="A0A3A8R1C7"/>
<dbReference type="EMBL" id="RAWK01000018">
    <property type="protein sequence ID" value="RKH73010.1"/>
    <property type="molecule type" value="Genomic_DNA"/>
</dbReference>
<name>A0A3A8R1C7_9BACT</name>
<evidence type="ECO:0000256" key="1">
    <source>
        <dbReference type="ARBA" id="ARBA00022729"/>
    </source>
</evidence>
<organism evidence="6 7">
    <name type="scientific">Corallococcus aberystwythensis</name>
    <dbReference type="NCBI Taxonomy" id="2316722"/>
    <lineage>
        <taxon>Bacteria</taxon>
        <taxon>Pseudomonadati</taxon>
        <taxon>Myxococcota</taxon>
        <taxon>Myxococcia</taxon>
        <taxon>Myxococcales</taxon>
        <taxon>Cystobacterineae</taxon>
        <taxon>Myxococcaceae</taxon>
        <taxon>Corallococcus</taxon>
    </lineage>
</organism>
<dbReference type="OrthoDB" id="5504302at2"/>
<protein>
    <submittedName>
        <fullName evidence="6">DUF11 domain-containing protein</fullName>
    </submittedName>
</protein>
<dbReference type="SUPFAM" id="SSF69318">
    <property type="entry name" value="Integrin alpha N-terminal domain"/>
    <property type="match status" value="2"/>
</dbReference>
<dbReference type="Pfam" id="PF14312">
    <property type="entry name" value="FG-GAP_2"/>
    <property type="match status" value="7"/>
</dbReference>
<dbReference type="InterPro" id="IPR028994">
    <property type="entry name" value="Integrin_alpha_N"/>
</dbReference>
<dbReference type="SMART" id="SM00191">
    <property type="entry name" value="Int_alpha"/>
    <property type="match status" value="5"/>
</dbReference>
<evidence type="ECO:0000259" key="5">
    <source>
        <dbReference type="Pfam" id="PF01345"/>
    </source>
</evidence>
<sequence>MSNDWIYREARRFTSPRLLFKVAAACFFLALSLAGVADARAAPSPTAARHLEQPDIPPALRGAVEKSLYRIGDYRSSNPAQGFGATFTDAGLHLAARGPSAGSWQWSMKPRGYGYGEHMQPVASAERVVRDNRIEYRRGPLTEWYLNERQGLGQGFTLAAPPAGSVPGEALVLRLGVGGPLRAVRQADGEQVAFVDADGERVLSYSKLAAFDARGRQLPARMRLARDEVRLEVDDRGAAYPVTLNLLIATEQAKLTASDASAESYFGSSVSLSGNTAVVGAPIHDTAAGESAGSVYVFVRSGTTWSEQAKLTASDATAGSAFGLSVSLIGDTAIIGAPGQETATGVTGAAYVFVRSGTTWSEQAKLIPSDVVLNAQVGWSVSLNGDTAVVSAVNVPSENSGSGVAYVFVRSGTTWSQQARLTISDPVASEQFGYSVAISGDTALVGAQYSDIATNNGAAYVFVRSGTTWSQQARLSVSDPVTGRYFGESVAISGDTALVGARTNVSYPGAAYVFVRSGTTWSEQAKLTASGSGTSDLFGYSVAISGDTALVGAPYIDASIVGAAFVFVRSGTTWSREAKLVPSDAANGEFGWSVALSGDTVLVGARSEDSAAGPSAGSARVYVLVSDANADLQLSKQASPASKVHTGQNLTYTLTLTNNGPDAATNVVVTDHLPASTTFISCSADQGGVCGGTGRDRSIHFASLAPSTTATITLIVRVNCDVADGTSILNSATVSSDTPDPIPTNNSATARTHAFNPAPVVTSSVTASALWPPNSKLLNVGLKGSVTDNCPGARLQVFVFGDEDDQTPTSPGVIHSPDAKDIAPGTLRLRAERVVHGNGRVYLIILKATDAGGKVGVSVETVVVPRNQCPADMNSVNHQAAAARAYALTHNGKPPPGYFAIGEPGAPVIGPKQ</sequence>
<dbReference type="Pfam" id="PF01345">
    <property type="entry name" value="DUF11"/>
    <property type="match status" value="1"/>
</dbReference>
<dbReference type="Proteomes" id="UP000267003">
    <property type="component" value="Unassembled WGS sequence"/>
</dbReference>
<evidence type="ECO:0000256" key="4">
    <source>
        <dbReference type="SAM" id="SignalP"/>
    </source>
</evidence>
<feature type="chain" id="PRO_5017483227" evidence="4">
    <location>
        <begin position="42"/>
        <end position="913"/>
    </location>
</feature>
<dbReference type="PANTHER" id="PTHR36220:SF1">
    <property type="entry name" value="GAMMA TUBULIN COMPLEX COMPONENT C-TERMINAL DOMAIN-CONTAINING PROTEIN"/>
    <property type="match status" value="1"/>
</dbReference>
<evidence type="ECO:0000256" key="2">
    <source>
        <dbReference type="ARBA" id="ARBA00022737"/>
    </source>
</evidence>
<evidence type="ECO:0000313" key="6">
    <source>
        <dbReference type="EMBL" id="RKH73010.1"/>
    </source>
</evidence>
<dbReference type="PANTHER" id="PTHR36220">
    <property type="entry name" value="UNNAMED PRODUCT"/>
    <property type="match status" value="1"/>
</dbReference>
<comment type="caution">
    <text evidence="6">The sequence shown here is derived from an EMBL/GenBank/DDBJ whole genome shotgun (WGS) entry which is preliminary data.</text>
</comment>
<keyword evidence="3" id="KW-0325">Glycoprotein</keyword>
<evidence type="ECO:0000256" key="3">
    <source>
        <dbReference type="ARBA" id="ARBA00023180"/>
    </source>
</evidence>
<reference evidence="7" key="1">
    <citation type="submission" date="2018-09" db="EMBL/GenBank/DDBJ databases">
        <authorList>
            <person name="Livingstone P.G."/>
            <person name="Whitworth D.E."/>
        </authorList>
    </citation>
    <scope>NUCLEOTIDE SEQUENCE [LARGE SCALE GENOMIC DNA]</scope>
    <source>
        <strain evidence="7">AB050A</strain>
    </source>
</reference>
<dbReference type="Gene3D" id="2.130.10.130">
    <property type="entry name" value="Integrin alpha, N-terminal"/>
    <property type="match status" value="3"/>
</dbReference>
<gene>
    <name evidence="6" type="ORF">D7W81_04880</name>
</gene>
<accession>A0A3A8R1C7</accession>
<dbReference type="InterPro" id="IPR047589">
    <property type="entry name" value="DUF11_rpt"/>
</dbReference>
<dbReference type="InterPro" id="IPR001434">
    <property type="entry name" value="OmcB-like_DUF11"/>
</dbReference>
<keyword evidence="7" id="KW-1185">Reference proteome</keyword>
<keyword evidence="1 4" id="KW-0732">Signal</keyword>
<dbReference type="RefSeq" id="WP_120554136.1">
    <property type="nucleotide sequence ID" value="NZ_RAWK01000018.1"/>
</dbReference>
<keyword evidence="2" id="KW-0677">Repeat</keyword>
<dbReference type="InterPro" id="IPR013517">
    <property type="entry name" value="FG-GAP"/>
</dbReference>
<dbReference type="InterPro" id="IPR013519">
    <property type="entry name" value="Int_alpha_beta-p"/>
</dbReference>